<organism evidence="1">
    <name type="scientific">Drosophila melanogaster</name>
    <name type="common">Fruit fly</name>
    <dbReference type="NCBI Taxonomy" id="7227"/>
    <lineage>
        <taxon>Eukaryota</taxon>
        <taxon>Metazoa</taxon>
        <taxon>Ecdysozoa</taxon>
        <taxon>Arthropoda</taxon>
        <taxon>Hexapoda</taxon>
        <taxon>Insecta</taxon>
        <taxon>Pterygota</taxon>
        <taxon>Neoptera</taxon>
        <taxon>Endopterygota</taxon>
        <taxon>Diptera</taxon>
        <taxon>Brachycera</taxon>
        <taxon>Muscomorpha</taxon>
        <taxon>Ephydroidea</taxon>
        <taxon>Drosophilidae</taxon>
        <taxon>Drosophila</taxon>
        <taxon>Sophophora</taxon>
    </lineage>
</organism>
<protein>
    <submittedName>
        <fullName evidence="1">HDC08171</fullName>
    </submittedName>
</protein>
<dbReference type="AlphaFoldDB" id="Q6ILX0"/>
<dbReference type="EMBL" id="BK001896">
    <property type="protein sequence ID" value="DAA02742.1"/>
    <property type="molecule type" value="Genomic_DNA"/>
</dbReference>
<proteinExistence type="predicted"/>
<sequence length="296" mass="33223">MFVHNSTQEPQTVAAKSFYIFISLRCLQGLKKSTKPKPKPICHCHHGANGICQLTLPSGHLVLLPDFYAVVNPSKATYSPHLSGAERQEGRKDSNLDPQSRFLYPTSYLKSQLVFKMRGAMAKQLPIDLFDSEALKCLSVLSPFWQWHPGDFGPWINSVLFAFAWRLFVCPLLMSAGRGAWSLDDEGFPGKKQIFGGVRTSCRRGGSKAPAGIPTGHCSQRHRRKRMRMRMGCSVIGRSEIALIFNKPAKVQKRSALNAEKGYGNVVLRGKVRNYAEFREIRKPFPLRARTSNVKC</sequence>
<name>Q6ILX0_DROME</name>
<accession>Q6ILX0</accession>
<evidence type="ECO:0000313" key="1">
    <source>
        <dbReference type="EMBL" id="DAA02742.1"/>
    </source>
</evidence>
<gene>
    <name evidence="1" type="ORF">HDC08171</name>
</gene>
<reference evidence="1" key="1">
    <citation type="journal article" date="2003" name="Genome Biol.">
        <title>An integrated gene annotation and transcriptional profiling approach towards the full gene content of the Drosophila genome.</title>
        <authorList>
            <person name="Hild M."/>
            <person name="Beckmann B."/>
            <person name="Haas S.A."/>
            <person name="Koch B."/>
            <person name="Solovyev V."/>
            <person name="Busold C."/>
            <person name="Fellenberg K."/>
            <person name="Boutros M."/>
            <person name="Vingron M."/>
            <person name="Sauer F."/>
            <person name="Hoheisel J.D."/>
            <person name="Paro R."/>
        </authorList>
    </citation>
    <scope>NUCLEOTIDE SEQUENCE</scope>
</reference>